<evidence type="ECO:0000256" key="2">
    <source>
        <dbReference type="SAM" id="MobiDB-lite"/>
    </source>
</evidence>
<feature type="region of interest" description="Disordered" evidence="2">
    <location>
        <begin position="777"/>
        <end position="818"/>
    </location>
</feature>
<feature type="region of interest" description="Disordered" evidence="2">
    <location>
        <begin position="1220"/>
        <end position="1241"/>
    </location>
</feature>
<feature type="compositionally biased region" description="Basic and acidic residues" evidence="2">
    <location>
        <begin position="639"/>
        <end position="650"/>
    </location>
</feature>
<dbReference type="EMBL" id="ADFV01181200">
    <property type="status" value="NOT_ANNOTATED_CDS"/>
    <property type="molecule type" value="Genomic_DNA"/>
</dbReference>
<dbReference type="EMBL" id="ADFV01181203">
    <property type="status" value="NOT_ANNOTATED_CDS"/>
    <property type="molecule type" value="Genomic_DNA"/>
</dbReference>
<feature type="coiled-coil region" evidence="1">
    <location>
        <begin position="1028"/>
        <end position="1097"/>
    </location>
</feature>
<dbReference type="Ensembl" id="ENSNLET00000047174.1">
    <property type="protein sequence ID" value="ENSNLEP00000028443.1"/>
    <property type="gene ID" value="ENSNLEG00000032062.1"/>
</dbReference>
<dbReference type="PANTHER" id="PTHR36866">
    <property type="entry name" value="CHROMOSOME 4 OPEN READING FRAME 50"/>
    <property type="match status" value="1"/>
</dbReference>
<organism evidence="3 4">
    <name type="scientific">Nomascus leucogenys</name>
    <name type="common">Northern white-cheeked gibbon</name>
    <name type="synonym">Hylobates leucogenys</name>
    <dbReference type="NCBI Taxonomy" id="61853"/>
    <lineage>
        <taxon>Eukaryota</taxon>
        <taxon>Metazoa</taxon>
        <taxon>Chordata</taxon>
        <taxon>Craniata</taxon>
        <taxon>Vertebrata</taxon>
        <taxon>Euteleostomi</taxon>
        <taxon>Mammalia</taxon>
        <taxon>Eutheria</taxon>
        <taxon>Euarchontoglires</taxon>
        <taxon>Primates</taxon>
        <taxon>Haplorrhini</taxon>
        <taxon>Catarrhini</taxon>
        <taxon>Hylobatidae</taxon>
        <taxon>Nomascus</taxon>
    </lineage>
</organism>
<evidence type="ECO:0000256" key="1">
    <source>
        <dbReference type="SAM" id="Coils"/>
    </source>
</evidence>
<feature type="region of interest" description="Disordered" evidence="2">
    <location>
        <begin position="609"/>
        <end position="650"/>
    </location>
</feature>
<feature type="region of interest" description="Disordered" evidence="2">
    <location>
        <begin position="385"/>
        <end position="482"/>
    </location>
</feature>
<dbReference type="PANTHER" id="PTHR36866:SF1">
    <property type="entry name" value="GENE 1043-RELATED"/>
    <property type="match status" value="1"/>
</dbReference>
<feature type="compositionally biased region" description="Polar residues" evidence="2">
    <location>
        <begin position="1222"/>
        <end position="1233"/>
    </location>
</feature>
<proteinExistence type="predicted"/>
<feature type="region of interest" description="Disordered" evidence="2">
    <location>
        <begin position="71"/>
        <end position="97"/>
    </location>
</feature>
<reference evidence="3" key="3">
    <citation type="submission" date="2025-09" db="UniProtKB">
        <authorList>
            <consortium name="Ensembl"/>
        </authorList>
    </citation>
    <scope>IDENTIFICATION</scope>
</reference>
<dbReference type="EMBL" id="ADFV01181199">
    <property type="status" value="NOT_ANNOTATED_CDS"/>
    <property type="molecule type" value="Genomic_DNA"/>
</dbReference>
<dbReference type="OMA" id="EGPCTWS"/>
<reference evidence="3" key="2">
    <citation type="submission" date="2025-08" db="UniProtKB">
        <authorList>
            <consortium name="Ensembl"/>
        </authorList>
    </citation>
    <scope>IDENTIFICATION</scope>
</reference>
<accession>A0A2I3GAY6</accession>
<dbReference type="EMBL" id="ADFV01181198">
    <property type="status" value="NOT_ANNOTATED_CDS"/>
    <property type="molecule type" value="Genomic_DNA"/>
</dbReference>
<dbReference type="EMBL" id="ADFV01181205">
    <property type="status" value="NOT_ANNOTATED_CDS"/>
    <property type="molecule type" value="Genomic_DNA"/>
</dbReference>
<evidence type="ECO:0000313" key="3">
    <source>
        <dbReference type="Ensembl" id="ENSNLEP00000028443.1"/>
    </source>
</evidence>
<keyword evidence="4" id="KW-1185">Reference proteome</keyword>
<dbReference type="GeneTree" id="ENSGT00390000003220"/>
<feature type="compositionally biased region" description="Basic and acidic residues" evidence="2">
    <location>
        <begin position="71"/>
        <end position="87"/>
    </location>
</feature>
<feature type="compositionally biased region" description="Basic and acidic residues" evidence="2">
    <location>
        <begin position="930"/>
        <end position="944"/>
    </location>
</feature>
<dbReference type="EMBL" id="ADFV01181204">
    <property type="status" value="NOT_ANNOTATED_CDS"/>
    <property type="molecule type" value="Genomic_DNA"/>
</dbReference>
<feature type="compositionally biased region" description="Basic and acidic residues" evidence="2">
    <location>
        <begin position="1268"/>
        <end position="1279"/>
    </location>
</feature>
<feature type="compositionally biased region" description="Polar residues" evidence="2">
    <location>
        <begin position="1282"/>
        <end position="1294"/>
    </location>
</feature>
<dbReference type="Proteomes" id="UP000001073">
    <property type="component" value="Chromosome 20"/>
</dbReference>
<dbReference type="InParanoid" id="A0A2I3GAY6"/>
<feature type="compositionally biased region" description="Polar residues" evidence="2">
    <location>
        <begin position="917"/>
        <end position="926"/>
    </location>
</feature>
<name>A0A2I3GAY6_NOMLE</name>
<feature type="region of interest" description="Disordered" evidence="2">
    <location>
        <begin position="150"/>
        <end position="191"/>
    </location>
</feature>
<feature type="region of interest" description="Disordered" evidence="2">
    <location>
        <begin position="1268"/>
        <end position="1306"/>
    </location>
</feature>
<dbReference type="EMBL" id="ADFV01181201">
    <property type="status" value="NOT_ANNOTATED_CDS"/>
    <property type="molecule type" value="Genomic_DNA"/>
</dbReference>
<dbReference type="EMBL" id="ADFV01181202">
    <property type="status" value="NOT_ANNOTATED_CDS"/>
    <property type="molecule type" value="Genomic_DNA"/>
</dbReference>
<dbReference type="Pfam" id="PF15030">
    <property type="entry name" value="DUF4527"/>
    <property type="match status" value="1"/>
</dbReference>
<protein>
    <submittedName>
        <fullName evidence="3">Uncharacterized protein</fullName>
    </submittedName>
</protein>
<sequence length="1569" mass="171778">MEPTAKGRTEKSFSYVIRAPSSEGLDTMNVDVKIDTSWIFQDMQDSAEEWECLQEEAAGRPDVDMGALRRQLESSEQKLSAAEDKYVTSESGMRSRMQELELSERKLLRKVDQLSTHVAQERSAWLQAQEKLAALQGKLASQVPFPSPFQSLFPVQQMGGDESQRRPQGPDNVQRRVPSRSTDMGGGSGMKVGAVRLAGASKGEKQEATRSSFHFSDALGCVQGDSLPLPRVEALDPCRSQDWQSSVRSDDAPGQRAPAGQSPERPCTWSCIRPGRASSVLAPGPETTSELPGDLAGSNREQLTLAEPSLDEQILLLVCGCPPGECLDESVLPMDLAPISESLAADRAAEASLLVQTSALPLWEPAGDSTSWPPLLLQEVPSDGQLTQEELVTRSPPPPKATGHPGWDCHQARGRGASLSHEDPHVSNQRFPKKHPRDLKDTWNNGGGSLAGRTEDGEARGTLGRKAKIPGDKHQLSQESRQNLSLENGAGAAEDVQGQNGASETKAAACHPGPWQEFLMPLLQGEASVSKEGPESLRRRERVEGYVWGLRGGLSPEKEEAAPLATFSRARETTEPWPTDSPLIAGRGRAIGRTARGKEENQVWLGNAPLLPGESLEDKGLEEEEEVPHQEASSPGCRRAPEEPDSQEHDSKEMRFFVGETGLPLFPRFALPADGGEPTGHGHPQFLMPLLQGEASVSKEGPESLRRRERVEGYVWGLRGGLSPEKEEAAPLATFSRARETTEPWPTDSPLIAGRGRAIGRTARGKEENQVWLGNAPLLPGESLEDKGLEEEEEVPHQEASSPGCRRAPEEPDSQEHDSKEMRFFVGETGLPLFPRFALPADGGEPTGHGHPQAVSKGHDRCALTIDELAQAVEACFQQLSALQPGSRGWQRSASACGGENWSFARKWHSGGDRAHSQQVWGNQGICSDEEAKSKESGEGDKPGKTTALGTSEVPDNPGTLPDWAEASPNPPQGPAEPWGALERVRSRFRQLISGLKKQRSQILHDNTKLHGDQERFHERVCALEREREREVTKISRLERDNRRLVEDISQLKKELDQYLQAISDLEDCNGKSYGKILDLEEENEILKGNLGQLQKVMSESVRKSKDTMEQVTLENWKLQTLISKLGVSYKGLIKDIVLGIEDVIRALSGENEHLLCRVHVLEREVTLQRSMDQGRLVRGREHLQGKAEMHAVDKEVQVTPLTGQLLSRACGSALEEETSLVAGQTGPSTGIRNSRCGADSPPPSLVWRNAGVANALQDVGRARVKEAHLEKDEKRPRCSEAQGQALRSPSNGPALQDSEAEVTEEDPRVRAQQLHHRVLTLQCQLRDQAAAHQASLDEATRLQEELQAKVWEVLQKKQHEAKLAVTPLKAKIASLVQKCQERNRLITHLLQELHRHGLGNLLLSELAQNMLNDVALAEYAAAFLAPEVPETSHHLDVKSEMTAALRAQTYLLNPEMDSVLQSSLSSESWPIPEPEWPAQTAQLDSLKLPLSLVSTLDPGTCLAAVTVEPGLPAQRLQEKGGMPCPALQVDNVSAPSELLSPARILAFHQELRQSICSNSQVHKSPLEL</sequence>
<reference evidence="3 4" key="1">
    <citation type="submission" date="2012-10" db="EMBL/GenBank/DDBJ databases">
        <authorList>
            <consortium name="Gibbon Genome Sequencing Consortium"/>
        </authorList>
    </citation>
    <scope>NUCLEOTIDE SEQUENCE [LARGE SCALE GENOMIC DNA]</scope>
</reference>
<feature type="compositionally biased region" description="Basic and acidic residues" evidence="2">
    <location>
        <begin position="807"/>
        <end position="818"/>
    </location>
</feature>
<dbReference type="InterPro" id="IPR032771">
    <property type="entry name" value="DUF4527"/>
</dbReference>
<evidence type="ECO:0000313" key="4">
    <source>
        <dbReference type="Proteomes" id="UP000001073"/>
    </source>
</evidence>
<feature type="region of interest" description="Disordered" evidence="2">
    <location>
        <begin position="238"/>
        <end position="267"/>
    </location>
</feature>
<keyword evidence="1" id="KW-0175">Coiled coil</keyword>
<feature type="region of interest" description="Disordered" evidence="2">
    <location>
        <begin position="909"/>
        <end position="979"/>
    </location>
</feature>